<keyword evidence="4" id="KW-1185">Reference proteome</keyword>
<evidence type="ECO:0000256" key="1">
    <source>
        <dbReference type="SAM" id="SignalP"/>
    </source>
</evidence>
<evidence type="ECO:0000313" key="3">
    <source>
        <dbReference type="EMBL" id="MBM7692428.1"/>
    </source>
</evidence>
<evidence type="ECO:0000313" key="4">
    <source>
        <dbReference type="Proteomes" id="UP000823486"/>
    </source>
</evidence>
<dbReference type="Pfam" id="PF01522">
    <property type="entry name" value="Polysacc_deac_1"/>
    <property type="match status" value="1"/>
</dbReference>
<feature type="chain" id="PRO_5045285386" evidence="1">
    <location>
        <begin position="24"/>
        <end position="268"/>
    </location>
</feature>
<accession>A0ABS2QH14</accession>
<feature type="signal peptide" evidence="1">
    <location>
        <begin position="1"/>
        <end position="23"/>
    </location>
</feature>
<dbReference type="PROSITE" id="PS51257">
    <property type="entry name" value="PROKAR_LIPOPROTEIN"/>
    <property type="match status" value="1"/>
</dbReference>
<dbReference type="Gene3D" id="3.20.20.370">
    <property type="entry name" value="Glycoside hydrolase/deacetylase"/>
    <property type="match status" value="1"/>
</dbReference>
<dbReference type="Proteomes" id="UP000823486">
    <property type="component" value="Unassembled WGS sequence"/>
</dbReference>
<dbReference type="InterPro" id="IPR011330">
    <property type="entry name" value="Glyco_hydro/deAcase_b/a-brl"/>
</dbReference>
<dbReference type="PANTHER" id="PTHR10587">
    <property type="entry name" value="GLYCOSYL TRANSFERASE-RELATED"/>
    <property type="match status" value="1"/>
</dbReference>
<dbReference type="EMBL" id="JAFBFI010000006">
    <property type="protein sequence ID" value="MBM7692428.1"/>
    <property type="molecule type" value="Genomic_DNA"/>
</dbReference>
<dbReference type="RefSeq" id="WP_338047203.1">
    <property type="nucleotide sequence ID" value="NZ_JAFBFI010000006.1"/>
</dbReference>
<comment type="caution">
    <text evidence="3">The sequence shown here is derived from an EMBL/GenBank/DDBJ whole genome shotgun (WGS) entry which is preliminary data.</text>
</comment>
<dbReference type="SUPFAM" id="SSF88713">
    <property type="entry name" value="Glycoside hydrolase/deacetylase"/>
    <property type="match status" value="1"/>
</dbReference>
<organism evidence="3 4">
    <name type="scientific">Peribacillus deserti</name>
    <dbReference type="NCBI Taxonomy" id="673318"/>
    <lineage>
        <taxon>Bacteria</taxon>
        <taxon>Bacillati</taxon>
        <taxon>Bacillota</taxon>
        <taxon>Bacilli</taxon>
        <taxon>Bacillales</taxon>
        <taxon>Bacillaceae</taxon>
        <taxon>Peribacillus</taxon>
    </lineage>
</organism>
<dbReference type="InterPro" id="IPR050248">
    <property type="entry name" value="Polysacc_deacetylase_ArnD"/>
</dbReference>
<name>A0ABS2QH14_9BACI</name>
<feature type="domain" description="NodB homology" evidence="2">
    <location>
        <begin position="79"/>
        <end position="259"/>
    </location>
</feature>
<evidence type="ECO:0000259" key="2">
    <source>
        <dbReference type="PROSITE" id="PS51677"/>
    </source>
</evidence>
<dbReference type="PROSITE" id="PS51677">
    <property type="entry name" value="NODB"/>
    <property type="match status" value="1"/>
</dbReference>
<gene>
    <name evidence="3" type="ORF">JOC77_001858</name>
</gene>
<protein>
    <submittedName>
        <fullName evidence="3">Peptidoglycan/xylan/chitin deacetylase (PgdA/CDA1 family)</fullName>
    </submittedName>
</protein>
<proteinExistence type="predicted"/>
<sequence length="268" mass="30448">MKKLILLMGCTLFIMVYSCSNHGFEPVTKNTEKQQQVKNKQTKNKKETEVIKGTEQGKPQYRINPNDWSIEPISKANRKIVLITIDDVPDKHAVEMAGLLKALGVPAIFFVNGHFIDSPEGRAKLRHISQMGFAIGNHTYHHTNLKELSELEQYNEIVTLNNEIEKITGDRPKFFRAPFGVNTPYSRKIAAQEKMAIMNWTYGYDWEPAYQNKTALTSIMVNSPYLTRGANLLMHDRPWTKEALPDIIAGLKKKGYGFVDPALIEVPS</sequence>
<dbReference type="CDD" id="cd10917">
    <property type="entry name" value="CE4_NodB_like_6s_7s"/>
    <property type="match status" value="1"/>
</dbReference>
<reference evidence="3 4" key="1">
    <citation type="submission" date="2021-01" db="EMBL/GenBank/DDBJ databases">
        <title>Genomic Encyclopedia of Type Strains, Phase IV (KMG-IV): sequencing the most valuable type-strain genomes for metagenomic binning, comparative biology and taxonomic classification.</title>
        <authorList>
            <person name="Goeker M."/>
        </authorList>
    </citation>
    <scope>NUCLEOTIDE SEQUENCE [LARGE SCALE GENOMIC DNA]</scope>
    <source>
        <strain evidence="3 4">DSM 105482</strain>
    </source>
</reference>
<keyword evidence="1" id="KW-0732">Signal</keyword>
<dbReference type="InterPro" id="IPR002509">
    <property type="entry name" value="NODB_dom"/>
</dbReference>